<protein>
    <submittedName>
        <fullName evidence="1">Uncharacterized protein</fullName>
    </submittedName>
</protein>
<evidence type="ECO:0000313" key="1">
    <source>
        <dbReference type="EMBL" id="CAE0313649.1"/>
    </source>
</evidence>
<dbReference type="EMBL" id="HBIE01028549">
    <property type="protein sequence ID" value="CAE0313649.1"/>
    <property type="molecule type" value="Transcribed_RNA"/>
</dbReference>
<name>A0A7S3I4R4_9SPIT</name>
<proteinExistence type="predicted"/>
<organism evidence="1">
    <name type="scientific">Favella ehrenbergii</name>
    <dbReference type="NCBI Taxonomy" id="182087"/>
    <lineage>
        <taxon>Eukaryota</taxon>
        <taxon>Sar</taxon>
        <taxon>Alveolata</taxon>
        <taxon>Ciliophora</taxon>
        <taxon>Intramacronucleata</taxon>
        <taxon>Spirotrichea</taxon>
        <taxon>Choreotrichia</taxon>
        <taxon>Tintinnida</taxon>
        <taxon>Xystonellidae</taxon>
        <taxon>Favella</taxon>
    </lineage>
</organism>
<gene>
    <name evidence="1" type="ORF">FEHR0123_LOCUS8573</name>
</gene>
<dbReference type="AlphaFoldDB" id="A0A7S3I4R4"/>
<sequence>MLKDMIKGEVAFKASKQEGEGAEEGKTKLKFASTMAKVTLKHFEDAVKGRGVFILLELIENPATSHLVLKQLKAQKKVLQDLAKKDPRAKGLAVLLKKVQQA</sequence>
<accession>A0A7S3I4R4</accession>
<reference evidence="1" key="1">
    <citation type="submission" date="2021-01" db="EMBL/GenBank/DDBJ databases">
        <authorList>
            <person name="Corre E."/>
            <person name="Pelletier E."/>
            <person name="Niang G."/>
            <person name="Scheremetjew M."/>
            <person name="Finn R."/>
            <person name="Kale V."/>
            <person name="Holt S."/>
            <person name="Cochrane G."/>
            <person name="Meng A."/>
            <person name="Brown T."/>
            <person name="Cohen L."/>
        </authorList>
    </citation>
    <scope>NUCLEOTIDE SEQUENCE</scope>
    <source>
        <strain evidence="1">Fehren 1</strain>
    </source>
</reference>